<feature type="region of interest" description="Disordered" evidence="1">
    <location>
        <begin position="71"/>
        <end position="139"/>
    </location>
</feature>
<organism evidence="2">
    <name type="scientific">Cladocopium goreaui</name>
    <dbReference type="NCBI Taxonomy" id="2562237"/>
    <lineage>
        <taxon>Eukaryota</taxon>
        <taxon>Sar</taxon>
        <taxon>Alveolata</taxon>
        <taxon>Dinophyceae</taxon>
        <taxon>Suessiales</taxon>
        <taxon>Symbiodiniaceae</taxon>
        <taxon>Cladocopium</taxon>
    </lineage>
</organism>
<evidence type="ECO:0000313" key="2">
    <source>
        <dbReference type="EMBL" id="CAI4019405.1"/>
    </source>
</evidence>
<dbReference type="EMBL" id="CAMXCT030006747">
    <property type="protein sequence ID" value="CAL4806717.1"/>
    <property type="molecule type" value="Genomic_DNA"/>
</dbReference>
<proteinExistence type="predicted"/>
<sequence>MTELDKAKIALRKLMAMSKTANGNATSEGSKEQASQALRQLFRRNGAAKDDAGEAGEIDVKLATLLDRVLKPTGASSSSSSKGPMPVTKPAMETPEELAEKMGPEPYRKPLPDMPKRRLVLPEEGGLSAPMKVKVKEAR</sequence>
<accession>A0A9P1M5I2</accession>
<comment type="caution">
    <text evidence="2">The sequence shown here is derived from an EMBL/GenBank/DDBJ whole genome shotgun (WGS) entry which is preliminary data.</text>
</comment>
<gene>
    <name evidence="2" type="ORF">C1SCF055_LOCUS43907</name>
</gene>
<reference evidence="3 4" key="2">
    <citation type="submission" date="2024-05" db="EMBL/GenBank/DDBJ databases">
        <authorList>
            <person name="Chen Y."/>
            <person name="Shah S."/>
            <person name="Dougan E. K."/>
            <person name="Thang M."/>
            <person name="Chan C."/>
        </authorList>
    </citation>
    <scope>NUCLEOTIDE SEQUENCE [LARGE SCALE GENOMIC DNA]</scope>
</reference>
<feature type="non-terminal residue" evidence="2">
    <location>
        <position position="139"/>
    </location>
</feature>
<evidence type="ECO:0000313" key="3">
    <source>
        <dbReference type="EMBL" id="CAL4806717.1"/>
    </source>
</evidence>
<name>A0A9P1M5I2_9DINO</name>
<dbReference type="Proteomes" id="UP001152797">
    <property type="component" value="Unassembled WGS sequence"/>
</dbReference>
<feature type="compositionally biased region" description="Basic and acidic residues" evidence="1">
    <location>
        <begin position="98"/>
        <end position="116"/>
    </location>
</feature>
<evidence type="ECO:0000256" key="1">
    <source>
        <dbReference type="SAM" id="MobiDB-lite"/>
    </source>
</evidence>
<dbReference type="EMBL" id="CAMXCT020006747">
    <property type="protein sequence ID" value="CAL1172780.1"/>
    <property type="molecule type" value="Genomic_DNA"/>
</dbReference>
<keyword evidence="4" id="KW-1185">Reference proteome</keyword>
<evidence type="ECO:0000313" key="4">
    <source>
        <dbReference type="Proteomes" id="UP001152797"/>
    </source>
</evidence>
<reference evidence="2" key="1">
    <citation type="submission" date="2022-10" db="EMBL/GenBank/DDBJ databases">
        <authorList>
            <person name="Chen Y."/>
            <person name="Dougan E. K."/>
            <person name="Chan C."/>
            <person name="Rhodes N."/>
            <person name="Thang M."/>
        </authorList>
    </citation>
    <scope>NUCLEOTIDE SEQUENCE</scope>
</reference>
<protein>
    <submittedName>
        <fullName evidence="3">GDT1-like protein 1, chloroplastic</fullName>
    </submittedName>
</protein>
<dbReference type="AlphaFoldDB" id="A0A9P1M5I2"/>
<dbReference type="EMBL" id="CAMXCT010006747">
    <property type="protein sequence ID" value="CAI4019405.1"/>
    <property type="molecule type" value="Genomic_DNA"/>
</dbReference>